<organism evidence="3 4">
    <name type="scientific">Falsiroseomonas tokyonensis</name>
    <dbReference type="NCBI Taxonomy" id="430521"/>
    <lineage>
        <taxon>Bacteria</taxon>
        <taxon>Pseudomonadati</taxon>
        <taxon>Pseudomonadota</taxon>
        <taxon>Alphaproteobacteria</taxon>
        <taxon>Acetobacterales</taxon>
        <taxon>Roseomonadaceae</taxon>
        <taxon>Falsiroseomonas</taxon>
    </lineage>
</organism>
<dbReference type="Pfam" id="PF01936">
    <property type="entry name" value="NYN"/>
    <property type="match status" value="1"/>
</dbReference>
<feature type="compositionally biased region" description="Pro residues" evidence="1">
    <location>
        <begin position="328"/>
        <end position="355"/>
    </location>
</feature>
<dbReference type="Proteomes" id="UP001595420">
    <property type="component" value="Unassembled WGS sequence"/>
</dbReference>
<proteinExistence type="predicted"/>
<comment type="caution">
    <text evidence="3">The sequence shown here is derived from an EMBL/GenBank/DDBJ whole genome shotgun (WGS) entry which is preliminary data.</text>
</comment>
<sequence>MTDQDPPPRAALYVDFDNVFMALLRWDERAAYAFGERPDAWLAWLEGREEGGRPATRRTLVRRCYLNPGGYHDFQLGRPVARYRAARDLRNRTYFSEFRAAFVQAGFDVVDCPPIAWLKNSADMKMALDIREALDHRTHFDEFVLLSGDSDFLPALARLRAHDRRITVLAQDTAKAAYLAAADLVVGLDEFAHAGMGNLPIAQFSAHAPPPAQPAPPRLAEPRGTDLATLRAQALDWVREAVARSPNGAMRLTDLGQALPRAFPALRSTDYAGAGSLGALIEEARDRRLSLSGPPARRWVFDAERGAAPSDLMPEEQGQEEAAQADPAPDPAPEAAPDPVPETAEPPPEAPPSPSSSPDLAMAQAAQLLRDLFWGSRDPKGLPHDLPAFTPAELGFLLNAISEALPLDPATAAPELAEAAAAQGFCVSAREVTALLRWLMRGYVKLHEPATPEGAARLARVLFATLVNTLRALGEKLSETESEALRAWTQYGLR</sequence>
<dbReference type="RefSeq" id="WP_216835615.1">
    <property type="nucleotide sequence ID" value="NZ_JAFNJS010000002.1"/>
</dbReference>
<dbReference type="InterPro" id="IPR021139">
    <property type="entry name" value="NYN"/>
</dbReference>
<protein>
    <submittedName>
        <fullName evidence="3">NYN domain-containing protein</fullName>
    </submittedName>
</protein>
<evidence type="ECO:0000259" key="2">
    <source>
        <dbReference type="Pfam" id="PF01936"/>
    </source>
</evidence>
<gene>
    <name evidence="3" type="ORF">ACFOD3_06530</name>
</gene>
<dbReference type="EMBL" id="JBHRSB010000002">
    <property type="protein sequence ID" value="MFC2999541.1"/>
    <property type="molecule type" value="Genomic_DNA"/>
</dbReference>
<keyword evidence="4" id="KW-1185">Reference proteome</keyword>
<evidence type="ECO:0000256" key="1">
    <source>
        <dbReference type="SAM" id="MobiDB-lite"/>
    </source>
</evidence>
<feature type="region of interest" description="Disordered" evidence="1">
    <location>
        <begin position="310"/>
        <end position="359"/>
    </location>
</feature>
<name>A0ABV7BRM6_9PROT</name>
<reference evidence="4" key="1">
    <citation type="journal article" date="2019" name="Int. J. Syst. Evol. Microbiol.">
        <title>The Global Catalogue of Microorganisms (GCM) 10K type strain sequencing project: providing services to taxonomists for standard genome sequencing and annotation.</title>
        <authorList>
            <consortium name="The Broad Institute Genomics Platform"/>
            <consortium name="The Broad Institute Genome Sequencing Center for Infectious Disease"/>
            <person name="Wu L."/>
            <person name="Ma J."/>
        </authorList>
    </citation>
    <scope>NUCLEOTIDE SEQUENCE [LARGE SCALE GENOMIC DNA]</scope>
    <source>
        <strain evidence="4">CGMCC 1.16855</strain>
    </source>
</reference>
<accession>A0ABV7BRM6</accession>
<evidence type="ECO:0000313" key="4">
    <source>
        <dbReference type="Proteomes" id="UP001595420"/>
    </source>
</evidence>
<evidence type="ECO:0000313" key="3">
    <source>
        <dbReference type="EMBL" id="MFC2999541.1"/>
    </source>
</evidence>
<feature type="domain" description="NYN" evidence="2">
    <location>
        <begin position="10"/>
        <end position="183"/>
    </location>
</feature>